<reference evidence="1 2" key="1">
    <citation type="submission" date="2021-05" db="EMBL/GenBank/DDBJ databases">
        <title>Phylogenetic classification of ten novel species belonging to the genus Bifidobacterium comprising B. colchicus sp. nov., B. abeli sp. nov., B. bicoloris sp. nov., B. guerezis sp. nov., B. rosaliae sp. nov., B. santillanensis sp. nov., B. argentati sp. nov., B. amazzoni sp. nov., B. pluviali sp. nov., and B. pinnaculum sp. nov.</title>
        <authorList>
            <person name="Lugli G.A."/>
            <person name="Ruiz Garcia L."/>
            <person name="Margolles A."/>
            <person name="Ventura M."/>
        </authorList>
    </citation>
    <scope>NUCLEOTIDE SEQUENCE [LARGE SCALE GENOMIC DNA]</scope>
    <source>
        <strain evidence="1 2">82T10</strain>
    </source>
</reference>
<organism evidence="1 2">
    <name type="scientific">Bifidobacterium miconis</name>
    <dbReference type="NCBI Taxonomy" id="2834435"/>
    <lineage>
        <taxon>Bacteria</taxon>
        <taxon>Bacillati</taxon>
        <taxon>Actinomycetota</taxon>
        <taxon>Actinomycetes</taxon>
        <taxon>Bifidobacteriales</taxon>
        <taxon>Bifidobacteriaceae</taxon>
        <taxon>Bifidobacterium</taxon>
    </lineage>
</organism>
<comment type="caution">
    <text evidence="1">The sequence shown here is derived from an EMBL/GenBank/DDBJ whole genome shotgun (WGS) entry which is preliminary data.</text>
</comment>
<protein>
    <submittedName>
        <fullName evidence="1">Uncharacterized protein</fullName>
    </submittedName>
</protein>
<dbReference type="EMBL" id="JAHBBH010000027">
    <property type="protein sequence ID" value="MBW3093105.1"/>
    <property type="molecule type" value="Genomic_DNA"/>
</dbReference>
<evidence type="ECO:0000313" key="2">
    <source>
        <dbReference type="Proteomes" id="UP000700815"/>
    </source>
</evidence>
<dbReference type="Proteomes" id="UP000700815">
    <property type="component" value="Unassembled WGS sequence"/>
</dbReference>
<proteinExistence type="predicted"/>
<keyword evidence="2" id="KW-1185">Reference proteome</keyword>
<sequence>MADDNVERASVSVKVVPDLNILRSFFTDMLAVIDKYDDGKHADQADQIR</sequence>
<accession>A0ABS6WGB0</accession>
<name>A0ABS6WGB0_9BIFI</name>
<dbReference type="RefSeq" id="WP_219059125.1">
    <property type="nucleotide sequence ID" value="NZ_JAHBBH010000027.1"/>
</dbReference>
<evidence type="ECO:0000313" key="1">
    <source>
        <dbReference type="EMBL" id="MBW3093105.1"/>
    </source>
</evidence>
<gene>
    <name evidence="1" type="ORF">KIH79_09265</name>
</gene>